<comment type="similarity">
    <text evidence="1">Belongs to the GSP E family.</text>
</comment>
<reference evidence="5 6" key="1">
    <citation type="submission" date="2019-10" db="EMBL/GenBank/DDBJ databases">
        <authorList>
            <person name="Dong K."/>
        </authorList>
    </citation>
    <scope>NUCLEOTIDE SEQUENCE [LARGE SCALE GENOMIC DNA]</scope>
    <source>
        <strain evidence="5 6">DSM 28960</strain>
    </source>
</reference>
<feature type="domain" description="Bacterial type II secretion system protein E" evidence="4">
    <location>
        <begin position="196"/>
        <end position="210"/>
    </location>
</feature>
<protein>
    <submittedName>
        <fullName evidence="5">Type II/IV secretion system protein</fullName>
    </submittedName>
</protein>
<dbReference type="SUPFAM" id="SSF52540">
    <property type="entry name" value="P-loop containing nucleoside triphosphate hydrolases"/>
    <property type="match status" value="1"/>
</dbReference>
<dbReference type="Gene3D" id="3.30.450.90">
    <property type="match status" value="1"/>
</dbReference>
<dbReference type="Proteomes" id="UP000439550">
    <property type="component" value="Unassembled WGS sequence"/>
</dbReference>
<dbReference type="Gene3D" id="3.40.50.300">
    <property type="entry name" value="P-loop containing nucleotide triphosphate hydrolases"/>
    <property type="match status" value="1"/>
</dbReference>
<evidence type="ECO:0000256" key="1">
    <source>
        <dbReference type="ARBA" id="ARBA00006611"/>
    </source>
</evidence>
<evidence type="ECO:0000259" key="4">
    <source>
        <dbReference type="PROSITE" id="PS00662"/>
    </source>
</evidence>
<evidence type="ECO:0000256" key="3">
    <source>
        <dbReference type="ARBA" id="ARBA00022840"/>
    </source>
</evidence>
<proteinExistence type="inferred from homology"/>
<keyword evidence="2" id="KW-0547">Nucleotide-binding</keyword>
<organism evidence="5 6">
    <name type="scientific">Lactococcus hircilactis</name>
    <dbReference type="NCBI Taxonomy" id="1494462"/>
    <lineage>
        <taxon>Bacteria</taxon>
        <taxon>Bacillati</taxon>
        <taxon>Bacillota</taxon>
        <taxon>Bacilli</taxon>
        <taxon>Lactobacillales</taxon>
        <taxon>Streptococcaceae</taxon>
        <taxon>Lactococcus</taxon>
    </lineage>
</organism>
<evidence type="ECO:0000313" key="6">
    <source>
        <dbReference type="Proteomes" id="UP000439550"/>
    </source>
</evidence>
<dbReference type="GO" id="GO:0016887">
    <property type="term" value="F:ATP hydrolysis activity"/>
    <property type="evidence" value="ECO:0007669"/>
    <property type="project" value="TreeGrafter"/>
</dbReference>
<comment type="caution">
    <text evidence="5">The sequence shown here is derived from an EMBL/GenBank/DDBJ whole genome shotgun (WGS) entry which is preliminary data.</text>
</comment>
<sequence length="316" mass="35922">MIQEKAKKIIDEASQNAVSDIYFQIHGERYGIFFKTPFSRSLQEYVDKTVGQALIAHFKFVAGMNVGEKRRVQLGSCWYDSSLGVRRIRLSCVGDFEGNESLVIRLLHEKNQPLKFWFNVEEKLKALPLGRGLHLFAGPVGSGKTSLMFDLALREFFGQEILTVEDPLELIHEAFVQLQVNEVIGNDYEELIKLSLRHRPDLLIVGEIRDKKTARAVLQASLTGYTVFSTVHASSISGVWSRLLELGILENELKNCLQTVFYQRLIEGKGVVEIAESGFKNWNNENWNKKMDQLFKAGHLSAQKSKREKIKSFQAG</sequence>
<dbReference type="PROSITE" id="PS00662">
    <property type="entry name" value="T2SP_E"/>
    <property type="match status" value="1"/>
</dbReference>
<dbReference type="OrthoDB" id="9808272at2"/>
<evidence type="ECO:0000313" key="5">
    <source>
        <dbReference type="EMBL" id="MQW40287.1"/>
    </source>
</evidence>
<accession>A0A7X1Z9Q5</accession>
<dbReference type="CDD" id="cd01129">
    <property type="entry name" value="PulE-GspE-like"/>
    <property type="match status" value="1"/>
</dbReference>
<dbReference type="NCBIfam" id="NF041000">
    <property type="entry name" value="ATPase_ComGA"/>
    <property type="match status" value="1"/>
</dbReference>
<dbReference type="GO" id="GO:0005886">
    <property type="term" value="C:plasma membrane"/>
    <property type="evidence" value="ECO:0007669"/>
    <property type="project" value="TreeGrafter"/>
</dbReference>
<gene>
    <name evidence="5" type="ORF">GHI93_10155</name>
</gene>
<keyword evidence="6" id="KW-1185">Reference proteome</keyword>
<dbReference type="RefSeq" id="WP_153496951.1">
    <property type="nucleotide sequence ID" value="NZ_CAXYUY010000013.1"/>
</dbReference>
<name>A0A7X1Z9Q5_9LACT</name>
<dbReference type="InterPro" id="IPR001482">
    <property type="entry name" value="T2SS/T4SS_dom"/>
</dbReference>
<evidence type="ECO:0000256" key="2">
    <source>
        <dbReference type="ARBA" id="ARBA00022741"/>
    </source>
</evidence>
<dbReference type="PANTHER" id="PTHR30258">
    <property type="entry name" value="TYPE II SECRETION SYSTEM PROTEIN GSPE-RELATED"/>
    <property type="match status" value="1"/>
</dbReference>
<dbReference type="InterPro" id="IPR047667">
    <property type="entry name" value="ATPase_ComGA"/>
</dbReference>
<dbReference type="Pfam" id="PF00437">
    <property type="entry name" value="T2SSE"/>
    <property type="match status" value="1"/>
</dbReference>
<keyword evidence="3" id="KW-0067">ATP-binding</keyword>
<dbReference type="GO" id="GO:0005524">
    <property type="term" value="F:ATP binding"/>
    <property type="evidence" value="ECO:0007669"/>
    <property type="project" value="UniProtKB-KW"/>
</dbReference>
<dbReference type="AlphaFoldDB" id="A0A7X1Z9Q5"/>
<dbReference type="PANTHER" id="PTHR30258:SF2">
    <property type="entry name" value="COMG OPERON PROTEIN 1"/>
    <property type="match status" value="1"/>
</dbReference>
<dbReference type="InterPro" id="IPR027417">
    <property type="entry name" value="P-loop_NTPase"/>
</dbReference>
<dbReference type="EMBL" id="WITJ01000015">
    <property type="protein sequence ID" value="MQW40287.1"/>
    <property type="molecule type" value="Genomic_DNA"/>
</dbReference>